<evidence type="ECO:0000313" key="2">
    <source>
        <dbReference type="EMBL" id="JAG96769.1"/>
    </source>
</evidence>
<reference evidence="2" key="1">
    <citation type="submission" date="2015-03" db="EMBL/GenBank/DDBJ databases">
        <title>A transcriptome of Araucaria cunninghamii, an australian fine timber species.</title>
        <authorList>
            <person name="Jing Yi C.J.Y."/>
            <person name="Yin San L.Y.S."/>
            <person name="Abdul Karim S.S."/>
            <person name="Wan Azmi N.N."/>
            <person name="Hercus R.R."/>
            <person name="Croft L.L."/>
        </authorList>
    </citation>
    <scope>NUCLEOTIDE SEQUENCE</scope>
    <source>
        <strain evidence="2">MI0301</strain>
        <tissue evidence="2">Leaf</tissue>
    </source>
</reference>
<feature type="region of interest" description="Disordered" evidence="1">
    <location>
        <begin position="20"/>
        <end position="39"/>
    </location>
</feature>
<feature type="compositionally biased region" description="Low complexity" evidence="1">
    <location>
        <begin position="24"/>
        <end position="34"/>
    </location>
</feature>
<dbReference type="AlphaFoldDB" id="A0A0D6R1S3"/>
<sequence length="126" mass="13992">MADYGPKSFGDRHNIEVVKGKEYSSQVSSSAAAAYNGGRNSNNSYAVIGHSQSYSEPGSNPGATYSHVKGSKNKSMKAWGFSDPEVKRRKRVASYKVYSVEGKMKASFCKSFRWIKDKYTEIVQGW</sequence>
<dbReference type="Pfam" id="PF12023">
    <property type="entry name" value="DUF3511"/>
    <property type="match status" value="1"/>
</dbReference>
<dbReference type="PANTHER" id="PTHR33193">
    <property type="entry name" value="DOMAIN PROTEIN, PUTATIVE (DUF3511)-RELATED"/>
    <property type="match status" value="1"/>
</dbReference>
<proteinExistence type="predicted"/>
<dbReference type="EMBL" id="GCKF01036241">
    <property type="protein sequence ID" value="JAG96769.1"/>
    <property type="molecule type" value="Transcribed_RNA"/>
</dbReference>
<organism evidence="2">
    <name type="scientific">Araucaria cunninghamii</name>
    <name type="common">Hoop pine</name>
    <name type="synonym">Moreton Bay pine</name>
    <dbReference type="NCBI Taxonomy" id="56994"/>
    <lineage>
        <taxon>Eukaryota</taxon>
        <taxon>Viridiplantae</taxon>
        <taxon>Streptophyta</taxon>
        <taxon>Embryophyta</taxon>
        <taxon>Tracheophyta</taxon>
        <taxon>Spermatophyta</taxon>
        <taxon>Pinopsida</taxon>
        <taxon>Pinidae</taxon>
        <taxon>Conifers II</taxon>
        <taxon>Araucariales</taxon>
        <taxon>Araucariaceae</taxon>
        <taxon>Araucaria</taxon>
    </lineage>
</organism>
<dbReference type="PANTHER" id="PTHR33193:SF13">
    <property type="entry name" value="EXPRESSED PROTEIN"/>
    <property type="match status" value="1"/>
</dbReference>
<evidence type="ECO:0008006" key="3">
    <source>
        <dbReference type="Google" id="ProtNLM"/>
    </source>
</evidence>
<dbReference type="InterPro" id="IPR021899">
    <property type="entry name" value="DUF3511"/>
</dbReference>
<evidence type="ECO:0000256" key="1">
    <source>
        <dbReference type="SAM" id="MobiDB-lite"/>
    </source>
</evidence>
<feature type="compositionally biased region" description="Polar residues" evidence="1">
    <location>
        <begin position="49"/>
        <end position="63"/>
    </location>
</feature>
<name>A0A0D6R1S3_ARACU</name>
<protein>
    <recommendedName>
        <fullName evidence="3">DUF3511 domain-containing protein</fullName>
    </recommendedName>
</protein>
<accession>A0A0D6R1S3</accession>
<feature type="region of interest" description="Disordered" evidence="1">
    <location>
        <begin position="49"/>
        <end position="69"/>
    </location>
</feature>